<comment type="caution">
    <text evidence="2">The sequence shown here is derived from an EMBL/GenBank/DDBJ whole genome shotgun (WGS) entry which is preliminary data.</text>
</comment>
<dbReference type="SUPFAM" id="SSF141658">
    <property type="entry name" value="Bacteriophage trimeric proteins domain"/>
    <property type="match status" value="1"/>
</dbReference>
<dbReference type="InterPro" id="IPR054114">
    <property type="entry name" value="Mtd_2nd"/>
</dbReference>
<evidence type="ECO:0000313" key="2">
    <source>
        <dbReference type="EMBL" id="NNU62457.1"/>
    </source>
</evidence>
<accession>A0A849KS23</accession>
<evidence type="ECO:0000313" key="3">
    <source>
        <dbReference type="Proteomes" id="UP000574931"/>
    </source>
</evidence>
<proteinExistence type="predicted"/>
<dbReference type="Pfam" id="PF21916">
    <property type="entry name" value="mtd_2nd"/>
    <property type="match status" value="1"/>
</dbReference>
<dbReference type="Proteomes" id="UP000574931">
    <property type="component" value="Unassembled WGS sequence"/>
</dbReference>
<dbReference type="InterPro" id="IPR042095">
    <property type="entry name" value="SUMF_sf"/>
</dbReference>
<dbReference type="Gene3D" id="2.80.20.10">
    <property type="entry name" value="Tail fiber receptor-binding protein"/>
    <property type="match status" value="1"/>
</dbReference>
<organism evidence="2 3">
    <name type="scientific">Ochrobactrum soli</name>
    <dbReference type="NCBI Taxonomy" id="2448455"/>
    <lineage>
        <taxon>Bacteria</taxon>
        <taxon>Pseudomonadati</taxon>
        <taxon>Pseudomonadota</taxon>
        <taxon>Alphaproteobacteria</taxon>
        <taxon>Hyphomicrobiales</taxon>
        <taxon>Brucellaceae</taxon>
        <taxon>Brucella/Ochrobactrum group</taxon>
        <taxon>Ochrobactrum</taxon>
    </lineage>
</organism>
<feature type="domain" description="Major tropism determinant second" evidence="1">
    <location>
        <begin position="23"/>
        <end position="120"/>
    </location>
</feature>
<dbReference type="InterPro" id="IPR016187">
    <property type="entry name" value="CTDL_fold"/>
</dbReference>
<sequence length="294" mass="31029">MMTAASQLVPPTTIKRQNQMPILVATGAFGIGIAAGTTVTVDGVSHAFDAKTPIPFEPSQSGREYGVGIDEDGNPFAVDVTDGLLDSRLFAGFHLAPGSNAAERSGGGNIPAINPYSIWDAGFRPACPDPRGMTRVDLASGKSIWVDVYLLCTKHADLGTSRYGEEIANGDTMDRLDFDAATKIITSHGKRLLTYDEFRTATFGVTERSSADRNPKITGLDAARTSRFGIMQATGNLWVWGTDGDPQDPRPSIFGGSWIRGSDAGSRFADLGSWAGSSVGSVGARGASDHLTLV</sequence>
<evidence type="ECO:0000259" key="1">
    <source>
        <dbReference type="Pfam" id="PF21916"/>
    </source>
</evidence>
<keyword evidence="3" id="KW-1185">Reference proteome</keyword>
<gene>
    <name evidence="2" type="ORF">HKX02_19675</name>
</gene>
<reference evidence="2 3" key="1">
    <citation type="submission" date="2020-05" db="EMBL/GenBank/DDBJ databases">
        <title>Draft Genome Sequence of Ochrobactrum soli Isolated from Stable Fly Gut.</title>
        <authorList>
            <person name="Pileggi M.T."/>
            <person name="Vazhakkala L.J."/>
            <person name="Wong C.N."/>
        </authorList>
    </citation>
    <scope>NUCLEOTIDE SEQUENCE [LARGE SCALE GENOMIC DNA]</scope>
    <source>
        <strain evidence="2 3">MTP-C0764</strain>
    </source>
</reference>
<dbReference type="Gene3D" id="3.90.1580.10">
    <property type="entry name" value="paralog of FGE (formylglycine-generating enzyme)"/>
    <property type="match status" value="1"/>
</dbReference>
<dbReference type="RefSeq" id="WP_171318906.1">
    <property type="nucleotide sequence ID" value="NZ_JABFCY010000014.1"/>
</dbReference>
<dbReference type="SUPFAM" id="SSF56436">
    <property type="entry name" value="C-type lectin-like"/>
    <property type="match status" value="1"/>
</dbReference>
<name>A0A849KS23_9HYPH</name>
<dbReference type="EMBL" id="JABFCY010000014">
    <property type="protein sequence ID" value="NNU62457.1"/>
    <property type="molecule type" value="Genomic_DNA"/>
</dbReference>
<protein>
    <recommendedName>
        <fullName evidence="1">Major tropism determinant second domain-containing protein</fullName>
    </recommendedName>
</protein>
<dbReference type="AlphaFoldDB" id="A0A849KS23"/>